<organism evidence="1 2">
    <name type="scientific">Candidatus Venteria ishoeyi</name>
    <dbReference type="NCBI Taxonomy" id="1899563"/>
    <lineage>
        <taxon>Bacteria</taxon>
        <taxon>Pseudomonadati</taxon>
        <taxon>Pseudomonadota</taxon>
        <taxon>Gammaproteobacteria</taxon>
        <taxon>Thiotrichales</taxon>
        <taxon>Thiotrichaceae</taxon>
        <taxon>Venteria</taxon>
    </lineage>
</organism>
<gene>
    <name evidence="1" type="ORF">MBHS_04246</name>
</gene>
<sequence>MTNLKKRLLKYWDKLPQTERETLLAFAEFLHARADIPDPKTLKQVLIARPEQESVIAAIKRLSASYPMLEKSKMLNETAALMSQHMIQGREAKEVIDELEIIFEQHYQAFLQPA</sequence>
<evidence type="ECO:0000313" key="2">
    <source>
        <dbReference type="Proteomes" id="UP000236724"/>
    </source>
</evidence>
<accession>A0A1H6FH43</accession>
<reference evidence="1 2" key="1">
    <citation type="submission" date="2016-10" db="EMBL/GenBank/DDBJ databases">
        <authorList>
            <person name="de Groot N.N."/>
        </authorList>
    </citation>
    <scope>NUCLEOTIDE SEQUENCE [LARGE SCALE GENOMIC DNA]</scope>
    <source>
        <strain evidence="1">MBHS1</strain>
    </source>
</reference>
<keyword evidence="2" id="KW-1185">Reference proteome</keyword>
<proteinExistence type="predicted"/>
<name>A0A1H6FH43_9GAMM</name>
<dbReference type="Proteomes" id="UP000236724">
    <property type="component" value="Unassembled WGS sequence"/>
</dbReference>
<dbReference type="AlphaFoldDB" id="A0A1H6FH43"/>
<dbReference type="OrthoDB" id="8481263at2"/>
<dbReference type="EMBL" id="FMSV02000548">
    <property type="protein sequence ID" value="SEH08355.1"/>
    <property type="molecule type" value="Genomic_DNA"/>
</dbReference>
<evidence type="ECO:0000313" key="1">
    <source>
        <dbReference type="EMBL" id="SEH08355.1"/>
    </source>
</evidence>
<protein>
    <recommendedName>
        <fullName evidence="3">Crp/Fnr family transcriptional regulator</fullName>
    </recommendedName>
</protein>
<dbReference type="RefSeq" id="WP_103921899.1">
    <property type="nucleotide sequence ID" value="NZ_FMSV02000548.1"/>
</dbReference>
<evidence type="ECO:0008006" key="3">
    <source>
        <dbReference type="Google" id="ProtNLM"/>
    </source>
</evidence>